<evidence type="ECO:0000256" key="1">
    <source>
        <dbReference type="SAM" id="Phobius"/>
    </source>
</evidence>
<feature type="transmembrane region" description="Helical" evidence="1">
    <location>
        <begin position="21"/>
        <end position="42"/>
    </location>
</feature>
<feature type="transmembrane region" description="Helical" evidence="1">
    <location>
        <begin position="62"/>
        <end position="82"/>
    </location>
</feature>
<feature type="transmembrane region" description="Helical" evidence="1">
    <location>
        <begin position="122"/>
        <end position="140"/>
    </location>
</feature>
<reference evidence="2 3" key="1">
    <citation type="submission" date="2018-06" db="EMBL/GenBank/DDBJ databases">
        <title>Thermoflavimicrobium daqus sp. nov., a thermophilic microbe isolated from Moutai-flavour Daqu.</title>
        <authorList>
            <person name="Wang X."/>
            <person name="Zhou H."/>
        </authorList>
    </citation>
    <scope>NUCLEOTIDE SEQUENCE [LARGE SCALE GENOMIC DNA]</scope>
    <source>
        <strain evidence="2 3">FBKL4.011</strain>
    </source>
</reference>
<proteinExistence type="predicted"/>
<dbReference type="PANTHER" id="PTHR40078">
    <property type="entry name" value="INTEGRAL MEMBRANE PROTEIN-RELATED"/>
    <property type="match status" value="1"/>
</dbReference>
<evidence type="ECO:0000313" key="3">
    <source>
        <dbReference type="Proteomes" id="UP000251213"/>
    </source>
</evidence>
<keyword evidence="1" id="KW-1133">Transmembrane helix</keyword>
<reference evidence="2 3" key="2">
    <citation type="submission" date="2018-06" db="EMBL/GenBank/DDBJ databases">
        <authorList>
            <person name="Zhirakovskaya E."/>
        </authorList>
    </citation>
    <scope>NUCLEOTIDE SEQUENCE [LARGE SCALE GENOMIC DNA]</scope>
    <source>
        <strain evidence="2 3">FBKL4.011</strain>
    </source>
</reference>
<dbReference type="Pfam" id="PF19700">
    <property type="entry name" value="DUF6198"/>
    <property type="match status" value="1"/>
</dbReference>
<dbReference type="AlphaFoldDB" id="A0A364K617"/>
<keyword evidence="1" id="KW-0812">Transmembrane</keyword>
<protein>
    <recommendedName>
        <fullName evidence="4">YitT family protein</fullName>
    </recommendedName>
</protein>
<gene>
    <name evidence="2" type="ORF">DL897_06680</name>
</gene>
<evidence type="ECO:0000313" key="2">
    <source>
        <dbReference type="EMBL" id="RAL25755.1"/>
    </source>
</evidence>
<dbReference type="OrthoDB" id="154912at2"/>
<evidence type="ECO:0008006" key="4">
    <source>
        <dbReference type="Google" id="ProtNLM"/>
    </source>
</evidence>
<name>A0A364K617_9BACL</name>
<dbReference type="RefSeq" id="WP_113658369.1">
    <property type="nucleotide sequence ID" value="NZ_KZ845665.1"/>
</dbReference>
<feature type="transmembrane region" description="Helical" evidence="1">
    <location>
        <begin position="89"/>
        <end position="110"/>
    </location>
</feature>
<keyword evidence="1" id="KW-0472">Membrane</keyword>
<accession>A0A364K617</accession>
<dbReference type="Proteomes" id="UP000251213">
    <property type="component" value="Unassembled WGS sequence"/>
</dbReference>
<comment type="caution">
    <text evidence="2">The sequence shown here is derived from an EMBL/GenBank/DDBJ whole genome shotgun (WGS) entry which is preliminary data.</text>
</comment>
<sequence length="219" mass="24652">MHVKHKQSGKNLLYYYDRICRYLFFFTGLWLLAIGTVCTIKAELGVSPWDVFHIGLHLTTSFSIGFWVIAVGFFIVGVTSLMSRRLPQIGTLLNMICVGSFVDIIVYLDVIPKVHSLFEKSLLLIIGILISAIGVGMYIVPKIGAGPRDGFTLELSKRLHWSIRLVRTIMEIMVAVIGWFCGGPVSIGTLFFCFLFGPLMQLAIGWNEKWLQFCLKRGV</sequence>
<dbReference type="EMBL" id="QJKK01000003">
    <property type="protein sequence ID" value="RAL25755.1"/>
    <property type="molecule type" value="Genomic_DNA"/>
</dbReference>
<dbReference type="PANTHER" id="PTHR40078:SF1">
    <property type="entry name" value="INTEGRAL MEMBRANE PROTEIN"/>
    <property type="match status" value="1"/>
</dbReference>
<organism evidence="2 3">
    <name type="scientific">Thermoflavimicrobium daqui</name>
    <dbReference type="NCBI Taxonomy" id="2137476"/>
    <lineage>
        <taxon>Bacteria</taxon>
        <taxon>Bacillati</taxon>
        <taxon>Bacillota</taxon>
        <taxon>Bacilli</taxon>
        <taxon>Bacillales</taxon>
        <taxon>Thermoactinomycetaceae</taxon>
        <taxon>Thermoflavimicrobium</taxon>
    </lineage>
</organism>
<keyword evidence="3" id="KW-1185">Reference proteome</keyword>
<dbReference type="InterPro" id="IPR038750">
    <property type="entry name" value="YczE/YyaS-like"/>
</dbReference>